<keyword evidence="3" id="KW-1185">Reference proteome</keyword>
<gene>
    <name evidence="2" type="ORF">FM119_04175</name>
</gene>
<dbReference type="Proteomes" id="UP000196778">
    <property type="component" value="Unassembled WGS sequence"/>
</dbReference>
<protein>
    <submittedName>
        <fullName evidence="2">Uncharacterized protein</fullName>
    </submittedName>
</protein>
<evidence type="ECO:0000313" key="2">
    <source>
        <dbReference type="EMBL" id="SJN24352.1"/>
    </source>
</evidence>
<accession>A0A1R4IWY3</accession>
<organism evidence="2 3">
    <name type="scientific">Mycetocola reblochoni REB411</name>
    <dbReference type="NCBI Taxonomy" id="1255698"/>
    <lineage>
        <taxon>Bacteria</taxon>
        <taxon>Bacillati</taxon>
        <taxon>Actinomycetota</taxon>
        <taxon>Actinomycetes</taxon>
        <taxon>Micrococcales</taxon>
        <taxon>Microbacteriaceae</taxon>
        <taxon>Mycetocola</taxon>
    </lineage>
</organism>
<proteinExistence type="predicted"/>
<dbReference type="RefSeq" id="WP_087136413.1">
    <property type="nucleotide sequence ID" value="NZ_FUKR01000022.1"/>
</dbReference>
<evidence type="ECO:0000313" key="3">
    <source>
        <dbReference type="Proteomes" id="UP000196778"/>
    </source>
</evidence>
<evidence type="ECO:0000256" key="1">
    <source>
        <dbReference type="SAM" id="MobiDB-lite"/>
    </source>
</evidence>
<dbReference type="EMBL" id="FUKR01000022">
    <property type="protein sequence ID" value="SJN24352.1"/>
    <property type="molecule type" value="Genomic_DNA"/>
</dbReference>
<name>A0A1R4IWY3_9MICO</name>
<dbReference type="OrthoDB" id="5118571at2"/>
<dbReference type="AlphaFoldDB" id="A0A1R4IWY3"/>
<sequence length="117" mass="13089">MSRIDGAPSARPRPSLIPGSSSGRSPDQRALAYPLPLVLDRSRAPRYRLVNVGDEELGWVRLRVDGPGVMPLSPPLRLDPGRSREVVVHSADPERNVRLQVSWRRPNGQSYLWSFVL</sequence>
<feature type="region of interest" description="Disordered" evidence="1">
    <location>
        <begin position="1"/>
        <end position="28"/>
    </location>
</feature>
<reference evidence="3" key="1">
    <citation type="submission" date="2017-02" db="EMBL/GenBank/DDBJ databases">
        <authorList>
            <person name="Dridi B."/>
        </authorList>
    </citation>
    <scope>NUCLEOTIDE SEQUENCE [LARGE SCALE GENOMIC DNA]</scope>
    <source>
        <strain evidence="3">EB411</strain>
    </source>
</reference>